<dbReference type="AlphaFoldDB" id="A0A9K3GNY3"/>
<sequence>ASGAHAPTICIPMQCPLSPTAPSPVQYVSFLISHPSSRCVPGMVSVGVAKGPVARAKHVGEYPGSCGIQSTGRVMVNGHSHREGAGFPDTHRPGFVPGDVVGVGYVRHLSLLFFTRNHTLVAALPQSRSLFTGHGGMSVPGSDLFVCVSVRAKDVGVEIVPPSHPQAYPLDAVPGEAALEQCLGSSRYTSSDSHAHTEGVSEEWTRALGMA</sequence>
<keyword evidence="2" id="KW-1185">Reference proteome</keyword>
<gene>
    <name evidence="1" type="ORF">KIPB_012537</name>
</gene>
<accession>A0A9K3GNY3</accession>
<evidence type="ECO:0000313" key="1">
    <source>
        <dbReference type="EMBL" id="GIQ89922.1"/>
    </source>
</evidence>
<dbReference type="Proteomes" id="UP000265618">
    <property type="component" value="Unassembled WGS sequence"/>
</dbReference>
<protein>
    <recommendedName>
        <fullName evidence="3">SPRY domain-containing protein</fullName>
    </recommendedName>
</protein>
<reference evidence="1 2" key="1">
    <citation type="journal article" date="2018" name="PLoS ONE">
        <title>The draft genome of Kipferlia bialata reveals reductive genome evolution in fornicate parasites.</title>
        <authorList>
            <person name="Tanifuji G."/>
            <person name="Takabayashi S."/>
            <person name="Kume K."/>
            <person name="Takagi M."/>
            <person name="Nakayama T."/>
            <person name="Kamikawa R."/>
            <person name="Inagaki Y."/>
            <person name="Hashimoto T."/>
        </authorList>
    </citation>
    <scope>NUCLEOTIDE SEQUENCE [LARGE SCALE GENOMIC DNA]</scope>
    <source>
        <strain evidence="1">NY0173</strain>
    </source>
</reference>
<evidence type="ECO:0008006" key="3">
    <source>
        <dbReference type="Google" id="ProtNLM"/>
    </source>
</evidence>
<evidence type="ECO:0000313" key="2">
    <source>
        <dbReference type="Proteomes" id="UP000265618"/>
    </source>
</evidence>
<organism evidence="1 2">
    <name type="scientific">Kipferlia bialata</name>
    <dbReference type="NCBI Taxonomy" id="797122"/>
    <lineage>
        <taxon>Eukaryota</taxon>
        <taxon>Metamonada</taxon>
        <taxon>Carpediemonas-like organisms</taxon>
        <taxon>Kipferlia</taxon>
    </lineage>
</organism>
<proteinExistence type="predicted"/>
<dbReference type="InterPro" id="IPR043136">
    <property type="entry name" value="B30.2/SPRY_sf"/>
</dbReference>
<name>A0A9K3GNY3_9EUKA</name>
<dbReference type="SUPFAM" id="SSF49899">
    <property type="entry name" value="Concanavalin A-like lectins/glucanases"/>
    <property type="match status" value="1"/>
</dbReference>
<dbReference type="Gene3D" id="2.60.120.920">
    <property type="match status" value="1"/>
</dbReference>
<dbReference type="EMBL" id="BDIP01005577">
    <property type="protein sequence ID" value="GIQ89922.1"/>
    <property type="molecule type" value="Genomic_DNA"/>
</dbReference>
<dbReference type="InterPro" id="IPR013320">
    <property type="entry name" value="ConA-like_dom_sf"/>
</dbReference>
<feature type="non-terminal residue" evidence="1">
    <location>
        <position position="1"/>
    </location>
</feature>
<comment type="caution">
    <text evidence="1">The sequence shown here is derived from an EMBL/GenBank/DDBJ whole genome shotgun (WGS) entry which is preliminary data.</text>
</comment>